<dbReference type="SUPFAM" id="SSF52172">
    <property type="entry name" value="CheY-like"/>
    <property type="match status" value="1"/>
</dbReference>
<keyword evidence="4" id="KW-0805">Transcription regulation</keyword>
<dbReference type="InterPro" id="IPR001789">
    <property type="entry name" value="Sig_transdc_resp-reg_receiver"/>
</dbReference>
<evidence type="ECO:0000259" key="10">
    <source>
        <dbReference type="PROSITE" id="PS50110"/>
    </source>
</evidence>
<evidence type="ECO:0000256" key="9">
    <source>
        <dbReference type="PROSITE-ProRule" id="PRU00169"/>
    </source>
</evidence>
<dbReference type="NCBIfam" id="TIGR01557">
    <property type="entry name" value="myb_SHAQKYF"/>
    <property type="match status" value="1"/>
</dbReference>
<feature type="domain" description="Response regulatory" evidence="10">
    <location>
        <begin position="10"/>
        <end position="125"/>
    </location>
</feature>
<evidence type="ECO:0000313" key="13">
    <source>
        <dbReference type="Proteomes" id="UP000636800"/>
    </source>
</evidence>
<dbReference type="InterPro" id="IPR006447">
    <property type="entry name" value="Myb_dom_plants"/>
</dbReference>
<evidence type="ECO:0000259" key="11">
    <source>
        <dbReference type="PROSITE" id="PS51294"/>
    </source>
</evidence>
<accession>A0A835QIM7</accession>
<feature type="domain" description="HTH myb-type" evidence="11">
    <location>
        <begin position="179"/>
        <end position="236"/>
    </location>
</feature>
<evidence type="ECO:0000256" key="8">
    <source>
        <dbReference type="ARBA" id="ARBA00023242"/>
    </source>
</evidence>
<evidence type="ECO:0000256" key="7">
    <source>
        <dbReference type="ARBA" id="ARBA00023163"/>
    </source>
</evidence>
<dbReference type="InterPro" id="IPR001005">
    <property type="entry name" value="SANT/Myb"/>
</dbReference>
<dbReference type="Pfam" id="PF00249">
    <property type="entry name" value="Myb_DNA-binding"/>
    <property type="match status" value="1"/>
</dbReference>
<dbReference type="InterPro" id="IPR017930">
    <property type="entry name" value="Myb_dom"/>
</dbReference>
<organism evidence="12 13">
    <name type="scientific">Vanilla planifolia</name>
    <name type="common">Vanilla</name>
    <dbReference type="NCBI Taxonomy" id="51239"/>
    <lineage>
        <taxon>Eukaryota</taxon>
        <taxon>Viridiplantae</taxon>
        <taxon>Streptophyta</taxon>
        <taxon>Embryophyta</taxon>
        <taxon>Tracheophyta</taxon>
        <taxon>Spermatophyta</taxon>
        <taxon>Magnoliopsida</taxon>
        <taxon>Liliopsida</taxon>
        <taxon>Asparagales</taxon>
        <taxon>Orchidaceae</taxon>
        <taxon>Vanilloideae</taxon>
        <taxon>Vanilleae</taxon>
        <taxon>Vanilla</taxon>
    </lineage>
</organism>
<dbReference type="PROSITE" id="PS50110">
    <property type="entry name" value="RESPONSE_REGULATORY"/>
    <property type="match status" value="1"/>
</dbReference>
<keyword evidence="7" id="KW-0804">Transcription</keyword>
<evidence type="ECO:0000256" key="1">
    <source>
        <dbReference type="ARBA" id="ARBA00004123"/>
    </source>
</evidence>
<dbReference type="PANTHER" id="PTHR43874:SF19">
    <property type="entry name" value="RESPONSE REGULATOR 23-RELATED"/>
    <property type="match status" value="1"/>
</dbReference>
<dbReference type="AlphaFoldDB" id="A0A835QIM7"/>
<dbReference type="InterPro" id="IPR009057">
    <property type="entry name" value="Homeodomain-like_sf"/>
</dbReference>
<evidence type="ECO:0000256" key="3">
    <source>
        <dbReference type="ARBA" id="ARBA00023012"/>
    </source>
</evidence>
<comment type="subcellular location">
    <subcellularLocation>
        <location evidence="1">Nucleus</location>
    </subcellularLocation>
</comment>
<keyword evidence="6" id="KW-0010">Activator</keyword>
<dbReference type="Proteomes" id="UP000636800">
    <property type="component" value="Chromosome 7"/>
</dbReference>
<dbReference type="GO" id="GO:0009736">
    <property type="term" value="P:cytokinin-activated signaling pathway"/>
    <property type="evidence" value="ECO:0007669"/>
    <property type="project" value="InterPro"/>
</dbReference>
<dbReference type="GO" id="GO:0005634">
    <property type="term" value="C:nucleus"/>
    <property type="evidence" value="ECO:0007669"/>
    <property type="project" value="UniProtKB-SubCell"/>
</dbReference>
<keyword evidence="3" id="KW-0902">Two-component regulatory system</keyword>
<reference evidence="12 13" key="1">
    <citation type="journal article" date="2020" name="Nat. Food">
        <title>A phased Vanilla planifolia genome enables genetic improvement of flavour and production.</title>
        <authorList>
            <person name="Hasing T."/>
            <person name="Tang H."/>
            <person name="Brym M."/>
            <person name="Khazi F."/>
            <person name="Huang T."/>
            <person name="Chambers A.H."/>
        </authorList>
    </citation>
    <scope>NUCLEOTIDE SEQUENCE [LARGE SCALE GENOMIC DNA]</scope>
    <source>
        <tissue evidence="12">Leaf</tissue>
    </source>
</reference>
<keyword evidence="2 9" id="KW-0597">Phosphoprotein</keyword>
<dbReference type="PROSITE" id="PS51294">
    <property type="entry name" value="HTH_MYB"/>
    <property type="match status" value="1"/>
</dbReference>
<dbReference type="EMBL" id="JADCNL010000007">
    <property type="protein sequence ID" value="KAG0473990.1"/>
    <property type="molecule type" value="Genomic_DNA"/>
</dbReference>
<sequence>MPDEFPAGVRVLAVDDDFIVLRTLERLLIKCGYKVTVAHHALEALQLLRANKAAYDLMISDVNMPDMDGFELLDIVGLEMDLPVIMLSVDCDVKSVMKGIKRGAVDYLVKPVRLEELQLIWKHLAKRSFDETKDCGNKLKNLRHIDVCKTHHANRCKELKDDKIEEDSEESEGEMHSYKKPRVNWTAELHAKFINAVDRLGVDRAVPKKILNIMNIPGLTRENVASHLQKYRKGLKKNAETSASNGSTFLFNRTGVNVYKKASFPPSCFPIHQPHSSHAPLSSSWLHCPLNHQINLCQQNATSSQASLSSTQHQSFITNSEPNKLNCHDWRACEDTLTNYGDSGSNSITQLGFALDHEDNDMFSCNYLFDDDFTNDFDLILEGDKNQLSSCLVFDVESGACANQEGNTSDFTINLAESFSTDRIFDFNMGEDMDDLHAALKQN</sequence>
<dbReference type="FunFam" id="1.10.10.60:FF:000007">
    <property type="entry name" value="Two-component response regulator"/>
    <property type="match status" value="1"/>
</dbReference>
<dbReference type="CDD" id="cd17584">
    <property type="entry name" value="REC_typeB_ARR-like"/>
    <property type="match status" value="1"/>
</dbReference>
<dbReference type="Gene3D" id="3.40.50.2300">
    <property type="match status" value="1"/>
</dbReference>
<dbReference type="SMART" id="SM00448">
    <property type="entry name" value="REC"/>
    <property type="match status" value="1"/>
</dbReference>
<dbReference type="Gene3D" id="1.10.10.60">
    <property type="entry name" value="Homeodomain-like"/>
    <property type="match status" value="1"/>
</dbReference>
<dbReference type="InterPro" id="IPR045279">
    <property type="entry name" value="ARR-like"/>
</dbReference>
<evidence type="ECO:0008006" key="14">
    <source>
        <dbReference type="Google" id="ProtNLM"/>
    </source>
</evidence>
<proteinExistence type="predicted"/>
<dbReference type="PANTHER" id="PTHR43874">
    <property type="entry name" value="TWO-COMPONENT RESPONSE REGULATOR"/>
    <property type="match status" value="1"/>
</dbReference>
<dbReference type="GO" id="GO:0003677">
    <property type="term" value="F:DNA binding"/>
    <property type="evidence" value="ECO:0007669"/>
    <property type="project" value="UniProtKB-KW"/>
</dbReference>
<feature type="modified residue" description="4-aspartylphosphate" evidence="9">
    <location>
        <position position="61"/>
    </location>
</feature>
<keyword evidence="13" id="KW-1185">Reference proteome</keyword>
<keyword evidence="8" id="KW-0539">Nucleus</keyword>
<keyword evidence="5" id="KW-0238">DNA-binding</keyword>
<name>A0A835QIM7_VANPL</name>
<dbReference type="GO" id="GO:0000160">
    <property type="term" value="P:phosphorelay signal transduction system"/>
    <property type="evidence" value="ECO:0007669"/>
    <property type="project" value="UniProtKB-KW"/>
</dbReference>
<evidence type="ECO:0000256" key="5">
    <source>
        <dbReference type="ARBA" id="ARBA00023125"/>
    </source>
</evidence>
<dbReference type="InterPro" id="IPR011006">
    <property type="entry name" value="CheY-like_superfamily"/>
</dbReference>
<dbReference type="SUPFAM" id="SSF46689">
    <property type="entry name" value="Homeodomain-like"/>
    <property type="match status" value="1"/>
</dbReference>
<evidence type="ECO:0000313" key="12">
    <source>
        <dbReference type="EMBL" id="KAG0473990.1"/>
    </source>
</evidence>
<dbReference type="Pfam" id="PF00072">
    <property type="entry name" value="Response_reg"/>
    <property type="match status" value="1"/>
</dbReference>
<evidence type="ECO:0000256" key="6">
    <source>
        <dbReference type="ARBA" id="ARBA00023159"/>
    </source>
</evidence>
<gene>
    <name evidence="12" type="ORF">HPP92_015847</name>
</gene>
<protein>
    <recommendedName>
        <fullName evidence="14">Two-component response regulator</fullName>
    </recommendedName>
</protein>
<evidence type="ECO:0000256" key="4">
    <source>
        <dbReference type="ARBA" id="ARBA00023015"/>
    </source>
</evidence>
<evidence type="ECO:0000256" key="2">
    <source>
        <dbReference type="ARBA" id="ARBA00022553"/>
    </source>
</evidence>
<comment type="caution">
    <text evidence="12">The sequence shown here is derived from an EMBL/GenBank/DDBJ whole genome shotgun (WGS) entry which is preliminary data.</text>
</comment>